<evidence type="ECO:0000259" key="4">
    <source>
        <dbReference type="PROSITE" id="PS50043"/>
    </source>
</evidence>
<feature type="domain" description="HTH luxR-type" evidence="4">
    <location>
        <begin position="206"/>
        <end position="271"/>
    </location>
</feature>
<dbReference type="PANTHER" id="PTHR44688">
    <property type="entry name" value="DNA-BINDING TRANSCRIPTIONAL ACTIVATOR DEVR_DOSR"/>
    <property type="match status" value="1"/>
</dbReference>
<dbReference type="EMBL" id="CP011502">
    <property type="protein sequence ID" value="ALX05829.1"/>
    <property type="molecule type" value="Genomic_DNA"/>
</dbReference>
<dbReference type="Pfam" id="PF00196">
    <property type="entry name" value="GerE"/>
    <property type="match status" value="1"/>
</dbReference>
<dbReference type="CDD" id="cd06170">
    <property type="entry name" value="LuxR_C_like"/>
    <property type="match status" value="1"/>
</dbReference>
<dbReference type="InterPro" id="IPR029016">
    <property type="entry name" value="GAF-like_dom_sf"/>
</dbReference>
<dbReference type="AlphaFoldDB" id="A0A0U4CKE6"/>
<dbReference type="PRINTS" id="PR00038">
    <property type="entry name" value="HTHLUXR"/>
</dbReference>
<organism evidence="5 6">
    <name type="scientific">Aeromicrobium erythreum</name>
    <dbReference type="NCBI Taxonomy" id="2041"/>
    <lineage>
        <taxon>Bacteria</taxon>
        <taxon>Bacillati</taxon>
        <taxon>Actinomycetota</taxon>
        <taxon>Actinomycetes</taxon>
        <taxon>Propionibacteriales</taxon>
        <taxon>Nocardioidaceae</taxon>
        <taxon>Aeromicrobium</taxon>
    </lineage>
</organism>
<dbReference type="PROSITE" id="PS50043">
    <property type="entry name" value="HTH_LUXR_2"/>
    <property type="match status" value="1"/>
</dbReference>
<dbReference type="InterPro" id="IPR000792">
    <property type="entry name" value="Tscrpt_reg_LuxR_C"/>
</dbReference>
<keyword evidence="3" id="KW-0804">Transcription</keyword>
<dbReference type="STRING" id="2041.AERYTH_14555"/>
<dbReference type="SUPFAM" id="SSF46894">
    <property type="entry name" value="C-terminal effector domain of the bipartite response regulators"/>
    <property type="match status" value="1"/>
</dbReference>
<dbReference type="SUPFAM" id="SSF55781">
    <property type="entry name" value="GAF domain-like"/>
    <property type="match status" value="1"/>
</dbReference>
<dbReference type="Gene3D" id="1.10.10.10">
    <property type="entry name" value="Winged helix-like DNA-binding domain superfamily/Winged helix DNA-binding domain"/>
    <property type="match status" value="1"/>
</dbReference>
<dbReference type="GO" id="GO:0006355">
    <property type="term" value="P:regulation of DNA-templated transcription"/>
    <property type="evidence" value="ECO:0007669"/>
    <property type="project" value="InterPro"/>
</dbReference>
<evidence type="ECO:0000256" key="1">
    <source>
        <dbReference type="ARBA" id="ARBA00023015"/>
    </source>
</evidence>
<dbReference type="PANTHER" id="PTHR44688:SF16">
    <property type="entry name" value="DNA-BINDING TRANSCRIPTIONAL ACTIVATOR DEVR_DOSR"/>
    <property type="match status" value="1"/>
</dbReference>
<dbReference type="Proteomes" id="UP000067689">
    <property type="component" value="Chromosome"/>
</dbReference>
<evidence type="ECO:0000256" key="3">
    <source>
        <dbReference type="ARBA" id="ARBA00023163"/>
    </source>
</evidence>
<keyword evidence="6" id="KW-1185">Reference proteome</keyword>
<dbReference type="PROSITE" id="PS00622">
    <property type="entry name" value="HTH_LUXR_1"/>
    <property type="match status" value="1"/>
</dbReference>
<evidence type="ECO:0000313" key="6">
    <source>
        <dbReference type="Proteomes" id="UP000067689"/>
    </source>
</evidence>
<dbReference type="KEGG" id="aer:AERYTH_14555"/>
<dbReference type="InterPro" id="IPR016032">
    <property type="entry name" value="Sig_transdc_resp-reg_C-effctor"/>
</dbReference>
<evidence type="ECO:0000256" key="2">
    <source>
        <dbReference type="ARBA" id="ARBA00023125"/>
    </source>
</evidence>
<dbReference type="InterPro" id="IPR036388">
    <property type="entry name" value="WH-like_DNA-bd_sf"/>
</dbReference>
<dbReference type="PATRIC" id="fig|2041.4.peg.3036"/>
<keyword evidence="1" id="KW-0805">Transcription regulation</keyword>
<proteinExistence type="predicted"/>
<protein>
    <recommendedName>
        <fullName evidence="4">HTH luxR-type domain-containing protein</fullName>
    </recommendedName>
</protein>
<sequence>MPDHLAPQEVLSRGLDDLRRVTGLPLVMGGLVRSREHFTISELRGALTTSLHQLRVRQGEGLGGKTLATRRPAAVSAYPRSAAITHRYDRWVAPERLQSVVSIPVGAEGRQPSAIVYLCDRRSERLGLAVVDAARPVLAGLAADLGAATAVEERVRAISLRAAPATDDPHDLARELRQVADLTTDPSTRARLEAVLARLPGQGARRPAGPHPLGRREVEVLRLAEEGATNVEIADALGLVESTVKSYMKSAMAKLGAENRVKAARAARTQGLLD</sequence>
<evidence type="ECO:0000313" key="5">
    <source>
        <dbReference type="EMBL" id="ALX05829.1"/>
    </source>
</evidence>
<accession>A0A0U4CKE6</accession>
<dbReference type="Gene3D" id="3.30.450.40">
    <property type="match status" value="1"/>
</dbReference>
<dbReference type="SMART" id="SM00421">
    <property type="entry name" value="HTH_LUXR"/>
    <property type="match status" value="1"/>
</dbReference>
<gene>
    <name evidence="5" type="ORF">AERYTH_14555</name>
</gene>
<reference evidence="5 6" key="1">
    <citation type="journal article" date="1991" name="Int. J. Syst. Bacteriol.">
        <title>Description of the erythromycin-producing bacterium Arthrobacter sp. strain NRRL B-3381 as Aeromicrobium erythreum gen. nov., sp. nov.</title>
        <authorList>
            <person name="Miller E.S."/>
            <person name="Woese C.R."/>
            <person name="Brenner S."/>
        </authorList>
    </citation>
    <scope>NUCLEOTIDE SEQUENCE [LARGE SCALE GENOMIC DNA]</scope>
    <source>
        <strain evidence="5 6">AR18</strain>
    </source>
</reference>
<dbReference type="GO" id="GO:0003677">
    <property type="term" value="F:DNA binding"/>
    <property type="evidence" value="ECO:0007669"/>
    <property type="project" value="UniProtKB-KW"/>
</dbReference>
<name>A0A0U4CKE6_9ACTN</name>
<dbReference type="RefSeq" id="WP_067860200.1">
    <property type="nucleotide sequence ID" value="NZ_CP011502.1"/>
</dbReference>
<dbReference type="OrthoDB" id="4069167at2"/>
<keyword evidence="2" id="KW-0238">DNA-binding</keyword>